<proteinExistence type="predicted"/>
<dbReference type="SUPFAM" id="SSF102712">
    <property type="entry name" value="JAB1/MPN domain"/>
    <property type="match status" value="1"/>
</dbReference>
<evidence type="ECO:0000313" key="8">
    <source>
        <dbReference type="Proteomes" id="UP000216052"/>
    </source>
</evidence>
<gene>
    <name evidence="7" type="ORF">SPACI_056550</name>
</gene>
<protein>
    <recommendedName>
        <fullName evidence="6">JAB domain-containing protein</fullName>
    </recommendedName>
</protein>
<evidence type="ECO:0000256" key="1">
    <source>
        <dbReference type="ARBA" id="ARBA00022670"/>
    </source>
</evidence>
<dbReference type="Proteomes" id="UP000216052">
    <property type="component" value="Chromosome"/>
</dbReference>
<evidence type="ECO:0000259" key="6">
    <source>
        <dbReference type="Pfam" id="PF14464"/>
    </source>
</evidence>
<keyword evidence="8" id="KW-1185">Reference proteome</keyword>
<organism evidence="7 8">
    <name type="scientific">Sporomusa acidovorans (strain ATCC 49682 / DSM 3132 / Mol)</name>
    <dbReference type="NCBI Taxonomy" id="1123286"/>
    <lineage>
        <taxon>Bacteria</taxon>
        <taxon>Bacillati</taxon>
        <taxon>Bacillota</taxon>
        <taxon>Negativicutes</taxon>
        <taxon>Selenomonadales</taxon>
        <taxon>Sporomusaceae</taxon>
        <taxon>Sporomusa</taxon>
    </lineage>
</organism>
<dbReference type="EMBL" id="CP155571">
    <property type="protein sequence ID" value="XFO75533.1"/>
    <property type="molecule type" value="Genomic_DNA"/>
</dbReference>
<dbReference type="InterPro" id="IPR028090">
    <property type="entry name" value="JAB_dom_prok"/>
</dbReference>
<keyword evidence="5" id="KW-0482">Metalloprotease</keyword>
<evidence type="ECO:0000256" key="2">
    <source>
        <dbReference type="ARBA" id="ARBA00022723"/>
    </source>
</evidence>
<dbReference type="Pfam" id="PF14464">
    <property type="entry name" value="Prok-JAB"/>
    <property type="match status" value="1"/>
</dbReference>
<dbReference type="RefSeq" id="WP_093796455.1">
    <property type="nucleotide sequence ID" value="NZ_CP155571.1"/>
</dbReference>
<reference evidence="7" key="1">
    <citation type="submission" date="2024-05" db="EMBL/GenBank/DDBJ databases">
        <title>Isolation and characterization of Sporomusa carbonis sp. nov., a carboxydotrophic hydrogenogen in the genus of Sporomusa isolated from a charcoal burning pile.</title>
        <authorList>
            <person name="Boeer T."/>
            <person name="Rosenbaum F."/>
            <person name="Eysell L."/>
            <person name="Mueller V."/>
            <person name="Daniel R."/>
            <person name="Poehlein A."/>
        </authorList>
    </citation>
    <scope>NUCLEOTIDE SEQUENCE [LARGE SCALE GENOMIC DNA]</scope>
    <source>
        <strain evidence="7">DSM 3132</strain>
    </source>
</reference>
<evidence type="ECO:0000256" key="3">
    <source>
        <dbReference type="ARBA" id="ARBA00022801"/>
    </source>
</evidence>
<keyword evidence="2" id="KW-0479">Metal-binding</keyword>
<sequence length="163" mass="18468">MSSLHYKSIDNLFAIEVHESELNTMLHICSEAQGNETGGLLIGYYNDNHNCAIVTEVTGPSDDSASGKTWFYRGVCGLQKLLNTVWHRRRHYYLGEWHFHPEASPNLSGDDINAMNNIANSSKYNCPEPLLLIIGGNPELQWKVNVYVFPRKPKYITLKLAND</sequence>
<feature type="domain" description="JAB" evidence="6">
    <location>
        <begin position="22"/>
        <end position="142"/>
    </location>
</feature>
<accession>A0ABZ3JAZ0</accession>
<keyword evidence="3" id="KW-0378">Hydrolase</keyword>
<keyword evidence="1" id="KW-0645">Protease</keyword>
<evidence type="ECO:0000313" key="7">
    <source>
        <dbReference type="EMBL" id="XFO75533.1"/>
    </source>
</evidence>
<keyword evidence="4" id="KW-0862">Zinc</keyword>
<dbReference type="Gene3D" id="3.40.140.10">
    <property type="entry name" value="Cytidine Deaminase, domain 2"/>
    <property type="match status" value="1"/>
</dbReference>
<evidence type="ECO:0000256" key="5">
    <source>
        <dbReference type="ARBA" id="ARBA00023049"/>
    </source>
</evidence>
<name>A0ABZ3JAZ0_SPOA4</name>
<evidence type="ECO:0000256" key="4">
    <source>
        <dbReference type="ARBA" id="ARBA00022833"/>
    </source>
</evidence>